<comment type="caution">
    <text evidence="2">The sequence shown here is derived from an EMBL/GenBank/DDBJ whole genome shotgun (WGS) entry which is preliminary data.</text>
</comment>
<keyword evidence="3" id="KW-1185">Reference proteome</keyword>
<organism evidence="2 3">
    <name type="scientific">Saitozyma podzolica</name>
    <dbReference type="NCBI Taxonomy" id="1890683"/>
    <lineage>
        <taxon>Eukaryota</taxon>
        <taxon>Fungi</taxon>
        <taxon>Dikarya</taxon>
        <taxon>Basidiomycota</taxon>
        <taxon>Agaricomycotina</taxon>
        <taxon>Tremellomycetes</taxon>
        <taxon>Tremellales</taxon>
        <taxon>Trimorphomycetaceae</taxon>
        <taxon>Saitozyma</taxon>
    </lineage>
</organism>
<dbReference type="GO" id="GO:0016705">
    <property type="term" value="F:oxidoreductase activity, acting on paired donors, with incorporation or reduction of molecular oxygen"/>
    <property type="evidence" value="ECO:0007669"/>
    <property type="project" value="InterPro"/>
</dbReference>
<dbReference type="Proteomes" id="UP000279259">
    <property type="component" value="Unassembled WGS sequence"/>
</dbReference>
<dbReference type="Gene3D" id="1.10.630.10">
    <property type="entry name" value="Cytochrome P450"/>
    <property type="match status" value="1"/>
</dbReference>
<dbReference type="GO" id="GO:0004497">
    <property type="term" value="F:monooxygenase activity"/>
    <property type="evidence" value="ECO:0007669"/>
    <property type="project" value="InterPro"/>
</dbReference>
<dbReference type="InterPro" id="IPR036396">
    <property type="entry name" value="Cyt_P450_sf"/>
</dbReference>
<keyword evidence="1" id="KW-0812">Transmembrane</keyword>
<gene>
    <name evidence="2" type="ORF">EHS25_007616</name>
</gene>
<keyword evidence="1" id="KW-0472">Membrane</keyword>
<evidence type="ECO:0000256" key="1">
    <source>
        <dbReference type="SAM" id="Phobius"/>
    </source>
</evidence>
<feature type="transmembrane region" description="Helical" evidence="1">
    <location>
        <begin position="20"/>
        <end position="40"/>
    </location>
</feature>
<accession>A0A427YQ90</accession>
<protein>
    <submittedName>
        <fullName evidence="2">Uncharacterized protein</fullName>
    </submittedName>
</protein>
<proteinExistence type="predicted"/>
<dbReference type="STRING" id="1890683.A0A427YQ90"/>
<evidence type="ECO:0000313" key="2">
    <source>
        <dbReference type="EMBL" id="RSH93262.1"/>
    </source>
</evidence>
<sequence length="259" mass="28779">MDVLAPYLPAMQGRLNKLGLMDLYAVIGLLMATYLGSWLVKFIHVRWQVRGLPVIHSAIEIFESGARTKFPHIPFVIPVKDFTLDDPWKKYATAQSDLIACTQLSTPYAVYITSNPSVAASISAKPASVFGKPTGMSRYQAINIYGLQIVSTQTGPEHRRHKNVVKGCFGEAVMQNGFEKMMRAKDTMVREERLEDGGKIDATLLVIGQAGFDYTIPWDIPETNGPLLPFGEALHVVEHSMIPQLLLPTWLMDYSPIAT</sequence>
<dbReference type="SUPFAM" id="SSF48264">
    <property type="entry name" value="Cytochrome P450"/>
    <property type="match status" value="1"/>
</dbReference>
<dbReference type="GO" id="GO:0005506">
    <property type="term" value="F:iron ion binding"/>
    <property type="evidence" value="ECO:0007669"/>
    <property type="project" value="InterPro"/>
</dbReference>
<dbReference type="GO" id="GO:0020037">
    <property type="term" value="F:heme binding"/>
    <property type="evidence" value="ECO:0007669"/>
    <property type="project" value="InterPro"/>
</dbReference>
<evidence type="ECO:0000313" key="3">
    <source>
        <dbReference type="Proteomes" id="UP000279259"/>
    </source>
</evidence>
<name>A0A427YQ90_9TREE</name>
<dbReference type="OrthoDB" id="1470350at2759"/>
<keyword evidence="1" id="KW-1133">Transmembrane helix</keyword>
<dbReference type="EMBL" id="RSCD01000004">
    <property type="protein sequence ID" value="RSH93262.1"/>
    <property type="molecule type" value="Genomic_DNA"/>
</dbReference>
<dbReference type="AlphaFoldDB" id="A0A427YQ90"/>
<reference evidence="2 3" key="1">
    <citation type="submission" date="2018-11" db="EMBL/GenBank/DDBJ databases">
        <title>Genome sequence of Saitozyma podzolica DSM 27192.</title>
        <authorList>
            <person name="Aliyu H."/>
            <person name="Gorte O."/>
            <person name="Ochsenreither K."/>
        </authorList>
    </citation>
    <scope>NUCLEOTIDE SEQUENCE [LARGE SCALE GENOMIC DNA]</scope>
    <source>
        <strain evidence="2 3">DSM 27192</strain>
    </source>
</reference>